<evidence type="ECO:0000313" key="2">
    <source>
        <dbReference type="RefSeq" id="XP_075088173.1"/>
    </source>
</evidence>
<accession>A0AC58ST57</accession>
<protein>
    <submittedName>
        <fullName evidence="2">Uncharacterized protein LOC107769663</fullName>
    </submittedName>
</protein>
<organism evidence="1 2">
    <name type="scientific">Nicotiana tabacum</name>
    <name type="common">Common tobacco</name>
    <dbReference type="NCBI Taxonomy" id="4097"/>
    <lineage>
        <taxon>Eukaryota</taxon>
        <taxon>Viridiplantae</taxon>
        <taxon>Streptophyta</taxon>
        <taxon>Embryophyta</taxon>
        <taxon>Tracheophyta</taxon>
        <taxon>Spermatophyta</taxon>
        <taxon>Magnoliopsida</taxon>
        <taxon>eudicotyledons</taxon>
        <taxon>Gunneridae</taxon>
        <taxon>Pentapetalae</taxon>
        <taxon>asterids</taxon>
        <taxon>lamiids</taxon>
        <taxon>Solanales</taxon>
        <taxon>Solanaceae</taxon>
        <taxon>Nicotianoideae</taxon>
        <taxon>Nicotianeae</taxon>
        <taxon>Nicotiana</taxon>
    </lineage>
</organism>
<proteinExistence type="predicted"/>
<name>A0AC58ST57_TOBAC</name>
<reference evidence="2" key="2">
    <citation type="submission" date="2025-08" db="UniProtKB">
        <authorList>
            <consortium name="RefSeq"/>
        </authorList>
    </citation>
    <scope>IDENTIFICATION</scope>
    <source>
        <tissue evidence="2">Leaf</tissue>
    </source>
</reference>
<evidence type="ECO:0000313" key="1">
    <source>
        <dbReference type="Proteomes" id="UP000790787"/>
    </source>
</evidence>
<dbReference type="Proteomes" id="UP000790787">
    <property type="component" value="Chromosome 16"/>
</dbReference>
<keyword evidence="1" id="KW-1185">Reference proteome</keyword>
<dbReference type="RefSeq" id="XP_075088173.1">
    <property type="nucleotide sequence ID" value="XM_075232072.1"/>
</dbReference>
<reference evidence="1" key="1">
    <citation type="journal article" date="2014" name="Nat. Commun.">
        <title>The tobacco genome sequence and its comparison with those of tomato and potato.</title>
        <authorList>
            <person name="Sierro N."/>
            <person name="Battey J.N."/>
            <person name="Ouadi S."/>
            <person name="Bakaher N."/>
            <person name="Bovet L."/>
            <person name="Willig A."/>
            <person name="Goepfert S."/>
            <person name="Peitsch M.C."/>
            <person name="Ivanov N.V."/>
        </authorList>
    </citation>
    <scope>NUCLEOTIDE SEQUENCE [LARGE SCALE GENOMIC DNA]</scope>
</reference>
<gene>
    <name evidence="2" type="primary">LOC107769663</name>
</gene>
<sequence length="736" mass="84113">MENLGWILLDPMRALDGFNSSQPSFSLRNNSSHFIDEFDEKLLNPNPSERVPINKYSLRIRDDVRRHYIQNGPCQPVDHKFPKTLFGNKMRQFSLGWFKGSYSRWLEYSVKKDAAFCLCCYLFKNDYVHGSTGDSFTKTGFKAWNKASERLDLHVGKVNSLHHKCFNKMLDLSNQGLSFRGHDESDSSKNKGLFLGLLEWLAKRLPEVDRVILKHAPKNDMMTSPKIQKDIVSACAQETVKAIINDLDGDYFGILVDESKDISQHEQMALVLRYVDKKGQVNEPFIGLVRVHDTSAKSLKEAILSLLMKHSLSPSKIRGQGYDGASNMQRKMNGLKALILVAKKHKEVETFFAIAANVLNVIGAPFKCRDQLRDHHAELLVQLLESGEVQSGKGLNQERGLQRPGDTRWGSHCKTLDNFVVLFASIVHVLGVIEYEGQEANDRLQAEAFLSKINSFEFVFLLHLMLKVLLMSNELSKALQKKEQDIVNAMIFLDLTKERLQEMRDEGWKSLMDELYLFCTKHDILVPNMEEFYIPGKSKCRPSSVTYSHHLRVELFYTVIDLQLQELNRRFDVVSSNLLLGMASLNPANSFANFDKERIMTLAKYYPDEFGELKLRDLSHQLDTFILHMQHGDPRFSNLKGISDLAKALVEANLVEIYSLVYLLVKLTLILPVATATVERAFSSMKYIKDELRSSIGDAFLNDCLVCYFEKEVFTNVSNDAIIDRFQSMKTCRVQV</sequence>